<evidence type="ECO:0000313" key="3">
    <source>
        <dbReference type="Proteomes" id="UP000237105"/>
    </source>
</evidence>
<name>A0A2P5CV01_PARAD</name>
<dbReference type="AlphaFoldDB" id="A0A2P5CV01"/>
<comment type="caution">
    <text evidence="2">The sequence shown here is derived from an EMBL/GenBank/DDBJ whole genome shotgun (WGS) entry which is preliminary data.</text>
</comment>
<accession>A0A2P5CV01</accession>
<keyword evidence="3" id="KW-1185">Reference proteome</keyword>
<sequence length="99" mass="11394">MFSVGCNDENFVAVCETSSIFYFFSSFFFSPVKCSFSRGKVEKLEESAEAASIGHFGGSNLWMHSWYCILHLFSIILVLLFFFKLLFKAFRNSTLILMQ</sequence>
<keyword evidence="1" id="KW-0812">Transmembrane</keyword>
<organism evidence="2 3">
    <name type="scientific">Parasponia andersonii</name>
    <name type="common">Sponia andersonii</name>
    <dbReference type="NCBI Taxonomy" id="3476"/>
    <lineage>
        <taxon>Eukaryota</taxon>
        <taxon>Viridiplantae</taxon>
        <taxon>Streptophyta</taxon>
        <taxon>Embryophyta</taxon>
        <taxon>Tracheophyta</taxon>
        <taxon>Spermatophyta</taxon>
        <taxon>Magnoliopsida</taxon>
        <taxon>eudicotyledons</taxon>
        <taxon>Gunneridae</taxon>
        <taxon>Pentapetalae</taxon>
        <taxon>rosids</taxon>
        <taxon>fabids</taxon>
        <taxon>Rosales</taxon>
        <taxon>Cannabaceae</taxon>
        <taxon>Parasponia</taxon>
    </lineage>
</organism>
<evidence type="ECO:0000313" key="2">
    <source>
        <dbReference type="EMBL" id="PON64893.1"/>
    </source>
</evidence>
<feature type="transmembrane region" description="Helical" evidence="1">
    <location>
        <begin position="64"/>
        <end position="87"/>
    </location>
</feature>
<evidence type="ECO:0008006" key="4">
    <source>
        <dbReference type="Google" id="ProtNLM"/>
    </source>
</evidence>
<dbReference type="Proteomes" id="UP000237105">
    <property type="component" value="Unassembled WGS sequence"/>
</dbReference>
<proteinExistence type="predicted"/>
<dbReference type="EMBL" id="JXTB01000092">
    <property type="protein sequence ID" value="PON64893.1"/>
    <property type="molecule type" value="Genomic_DNA"/>
</dbReference>
<dbReference type="OrthoDB" id="10488539at2759"/>
<keyword evidence="1" id="KW-0472">Membrane</keyword>
<reference evidence="3" key="1">
    <citation type="submission" date="2016-06" db="EMBL/GenBank/DDBJ databases">
        <title>Parallel loss of symbiosis genes in relatives of nitrogen-fixing non-legume Parasponia.</title>
        <authorList>
            <person name="Van Velzen R."/>
            <person name="Holmer R."/>
            <person name="Bu F."/>
            <person name="Rutten L."/>
            <person name="Van Zeijl A."/>
            <person name="Liu W."/>
            <person name="Santuari L."/>
            <person name="Cao Q."/>
            <person name="Sharma T."/>
            <person name="Shen D."/>
            <person name="Roswanjaya Y."/>
            <person name="Wardhani T."/>
            <person name="Kalhor M.S."/>
            <person name="Jansen J."/>
            <person name="Van den Hoogen J."/>
            <person name="Gungor B."/>
            <person name="Hartog M."/>
            <person name="Hontelez J."/>
            <person name="Verver J."/>
            <person name="Yang W.-C."/>
            <person name="Schijlen E."/>
            <person name="Repin R."/>
            <person name="Schilthuizen M."/>
            <person name="Schranz E."/>
            <person name="Heidstra R."/>
            <person name="Miyata K."/>
            <person name="Fedorova E."/>
            <person name="Kohlen W."/>
            <person name="Bisseling T."/>
            <person name="Smit S."/>
            <person name="Geurts R."/>
        </authorList>
    </citation>
    <scope>NUCLEOTIDE SEQUENCE [LARGE SCALE GENOMIC DNA]</scope>
    <source>
        <strain evidence="3">cv. WU1-14</strain>
    </source>
</reference>
<evidence type="ECO:0000256" key="1">
    <source>
        <dbReference type="SAM" id="Phobius"/>
    </source>
</evidence>
<gene>
    <name evidence="2" type="ORF">PanWU01x14_120700</name>
</gene>
<protein>
    <recommendedName>
        <fullName evidence="4">Transmembrane protein</fullName>
    </recommendedName>
</protein>
<keyword evidence="1" id="KW-1133">Transmembrane helix</keyword>